<feature type="compositionally biased region" description="Low complexity" evidence="1">
    <location>
        <begin position="120"/>
        <end position="133"/>
    </location>
</feature>
<organism evidence="2 3">
    <name type="scientific">Cryomyces antarcticus</name>
    <dbReference type="NCBI Taxonomy" id="329879"/>
    <lineage>
        <taxon>Eukaryota</taxon>
        <taxon>Fungi</taxon>
        <taxon>Dikarya</taxon>
        <taxon>Ascomycota</taxon>
        <taxon>Pezizomycotina</taxon>
        <taxon>Dothideomycetes</taxon>
        <taxon>Dothideomycetes incertae sedis</taxon>
        <taxon>Cryomyces</taxon>
    </lineage>
</organism>
<evidence type="ECO:0000313" key="2">
    <source>
        <dbReference type="EMBL" id="KAK5239929.1"/>
    </source>
</evidence>
<evidence type="ECO:0008006" key="4">
    <source>
        <dbReference type="Google" id="ProtNLM"/>
    </source>
</evidence>
<feature type="region of interest" description="Disordered" evidence="1">
    <location>
        <begin position="120"/>
        <end position="162"/>
    </location>
</feature>
<dbReference type="Proteomes" id="UP001357485">
    <property type="component" value="Unassembled WGS sequence"/>
</dbReference>
<sequence>LIDNTAALDDAAKSHFGRVFTTFKALAEEDPQTFKDNSYQHSKKFAPIEFVAVAVLISVSMDKRTRTMLLGDIRALRQYLRIHFKNEIKMNEKVWSAAWTFIDDIESFRGAVGNSMIAKKPSANASSSAGAGPTRAKTPTRSAQEGLSIPSSTQTCTKPTPK</sequence>
<evidence type="ECO:0000313" key="3">
    <source>
        <dbReference type="Proteomes" id="UP001357485"/>
    </source>
</evidence>
<gene>
    <name evidence="2" type="ORF">LTR16_011339</name>
</gene>
<reference evidence="2 3" key="1">
    <citation type="submission" date="2023-08" db="EMBL/GenBank/DDBJ databases">
        <title>Black Yeasts Isolated from many extreme environments.</title>
        <authorList>
            <person name="Coleine C."/>
            <person name="Stajich J.E."/>
            <person name="Selbmann L."/>
        </authorList>
    </citation>
    <scope>NUCLEOTIDE SEQUENCE [LARGE SCALE GENOMIC DNA]</scope>
    <source>
        <strain evidence="2 3">CCFEE 536</strain>
    </source>
</reference>
<protein>
    <recommendedName>
        <fullName evidence="4">Globin family profile domain-containing protein</fullName>
    </recommendedName>
</protein>
<feature type="non-terminal residue" evidence="2">
    <location>
        <position position="162"/>
    </location>
</feature>
<keyword evidence="3" id="KW-1185">Reference proteome</keyword>
<comment type="caution">
    <text evidence="2">The sequence shown here is derived from an EMBL/GenBank/DDBJ whole genome shotgun (WGS) entry which is preliminary data.</text>
</comment>
<feature type="non-terminal residue" evidence="2">
    <location>
        <position position="1"/>
    </location>
</feature>
<evidence type="ECO:0000256" key="1">
    <source>
        <dbReference type="SAM" id="MobiDB-lite"/>
    </source>
</evidence>
<name>A0ABR0LSF3_9PEZI</name>
<feature type="compositionally biased region" description="Polar residues" evidence="1">
    <location>
        <begin position="137"/>
        <end position="162"/>
    </location>
</feature>
<proteinExistence type="predicted"/>
<dbReference type="EMBL" id="JAVRRA010011691">
    <property type="protein sequence ID" value="KAK5239929.1"/>
    <property type="molecule type" value="Genomic_DNA"/>
</dbReference>
<accession>A0ABR0LSF3</accession>